<dbReference type="EMBL" id="BMMF01000008">
    <property type="protein sequence ID" value="GGK39599.1"/>
    <property type="molecule type" value="Genomic_DNA"/>
</dbReference>
<dbReference type="SMART" id="SM00387">
    <property type="entry name" value="HATPase_c"/>
    <property type="match status" value="1"/>
</dbReference>
<dbReference type="Pfam" id="PF07568">
    <property type="entry name" value="HisKA_2"/>
    <property type="match status" value="1"/>
</dbReference>
<dbReference type="GO" id="GO:0005524">
    <property type="term" value="F:ATP binding"/>
    <property type="evidence" value="ECO:0007669"/>
    <property type="project" value="UniProtKB-KW"/>
</dbReference>
<dbReference type="SUPFAM" id="SSF55874">
    <property type="entry name" value="ATPase domain of HSP90 chaperone/DNA topoisomerase II/histidine kinase"/>
    <property type="match status" value="1"/>
</dbReference>
<dbReference type="AlphaFoldDB" id="A0A917V4R3"/>
<keyword evidence="4" id="KW-0808">Transferase</keyword>
<comment type="catalytic activity">
    <reaction evidence="1">
        <text>ATP + protein L-histidine = ADP + protein N-phospho-L-histidine.</text>
        <dbReference type="EC" id="2.7.13.3"/>
    </reaction>
</comment>
<evidence type="ECO:0000313" key="10">
    <source>
        <dbReference type="Proteomes" id="UP000600449"/>
    </source>
</evidence>
<protein>
    <recommendedName>
        <fullName evidence="2">histidine kinase</fullName>
        <ecNumber evidence="2">2.7.13.3</ecNumber>
    </recommendedName>
</protein>
<feature type="domain" description="Histidine kinase" evidence="8">
    <location>
        <begin position="247"/>
        <end position="337"/>
    </location>
</feature>
<gene>
    <name evidence="9" type="ORF">GCM10011322_28400</name>
</gene>
<evidence type="ECO:0000259" key="8">
    <source>
        <dbReference type="PROSITE" id="PS50109"/>
    </source>
</evidence>
<evidence type="ECO:0000256" key="6">
    <source>
        <dbReference type="ARBA" id="ARBA00022777"/>
    </source>
</evidence>
<comment type="caution">
    <text evidence="9">The sequence shown here is derived from an EMBL/GenBank/DDBJ whole genome shotgun (WGS) entry which is preliminary data.</text>
</comment>
<organism evidence="9 10">
    <name type="scientific">Salinarimonas ramus</name>
    <dbReference type="NCBI Taxonomy" id="690164"/>
    <lineage>
        <taxon>Bacteria</taxon>
        <taxon>Pseudomonadati</taxon>
        <taxon>Pseudomonadota</taxon>
        <taxon>Alphaproteobacteria</taxon>
        <taxon>Hyphomicrobiales</taxon>
        <taxon>Salinarimonadaceae</taxon>
        <taxon>Salinarimonas</taxon>
    </lineage>
</organism>
<dbReference type="Gene3D" id="3.30.565.10">
    <property type="entry name" value="Histidine kinase-like ATPase, C-terminal domain"/>
    <property type="match status" value="1"/>
</dbReference>
<evidence type="ECO:0000256" key="7">
    <source>
        <dbReference type="ARBA" id="ARBA00022840"/>
    </source>
</evidence>
<dbReference type="EC" id="2.7.13.3" evidence="2"/>
<dbReference type="InterPro" id="IPR005467">
    <property type="entry name" value="His_kinase_dom"/>
</dbReference>
<keyword evidence="6" id="KW-0418">Kinase</keyword>
<sequence length="339" mass="35955">MRPSRETRVALDALIEPVLVLSRDGAIAFANGAARDELGAGATLADVIGAAAAGSLAGLLARAEGATKPLVGGVVLPERGRVKAFANLVVPGHAGEPALVMLRLALRELDRFGVLQAKLEELDAEVRQRRHVEARLRESLAERELLMRELHHRVKNNVQMLVGTVATARRGVDHPEAREALAAAERRLVAVGAVQQMLYHADDLRGLPARRFLEVVGNAVLAAHGSSVVPDIAGDDSEVENDIAAPLAVILNELVANALKYGPDHAAALALDLRSRGDELRLAVADGGFGFDLPETGRRSSGLGLVRGLLRQLGGAIHVERGEGARVIVDVRRRIAAAR</sequence>
<evidence type="ECO:0000256" key="1">
    <source>
        <dbReference type="ARBA" id="ARBA00000085"/>
    </source>
</evidence>
<evidence type="ECO:0000256" key="4">
    <source>
        <dbReference type="ARBA" id="ARBA00022679"/>
    </source>
</evidence>
<keyword evidence="10" id="KW-1185">Reference proteome</keyword>
<dbReference type="Pfam" id="PF02518">
    <property type="entry name" value="HATPase_c"/>
    <property type="match status" value="1"/>
</dbReference>
<evidence type="ECO:0000256" key="2">
    <source>
        <dbReference type="ARBA" id="ARBA00012438"/>
    </source>
</evidence>
<dbReference type="Proteomes" id="UP000600449">
    <property type="component" value="Unassembled WGS sequence"/>
</dbReference>
<name>A0A917V4R3_9HYPH</name>
<dbReference type="InterPro" id="IPR003594">
    <property type="entry name" value="HATPase_dom"/>
</dbReference>
<evidence type="ECO:0000313" key="9">
    <source>
        <dbReference type="EMBL" id="GGK39599.1"/>
    </source>
</evidence>
<evidence type="ECO:0000256" key="5">
    <source>
        <dbReference type="ARBA" id="ARBA00022741"/>
    </source>
</evidence>
<dbReference type="PROSITE" id="PS50109">
    <property type="entry name" value="HIS_KIN"/>
    <property type="match status" value="1"/>
</dbReference>
<dbReference type="GO" id="GO:0004673">
    <property type="term" value="F:protein histidine kinase activity"/>
    <property type="evidence" value="ECO:0007669"/>
    <property type="project" value="UniProtKB-EC"/>
</dbReference>
<keyword evidence="5" id="KW-0547">Nucleotide-binding</keyword>
<proteinExistence type="predicted"/>
<dbReference type="InterPro" id="IPR011495">
    <property type="entry name" value="Sig_transdc_His_kin_sub2_dim/P"/>
</dbReference>
<keyword evidence="3" id="KW-0597">Phosphoprotein</keyword>
<dbReference type="InterPro" id="IPR036890">
    <property type="entry name" value="HATPase_C_sf"/>
</dbReference>
<dbReference type="PANTHER" id="PTHR41523:SF8">
    <property type="entry name" value="ETHYLENE RESPONSE SENSOR PROTEIN"/>
    <property type="match status" value="1"/>
</dbReference>
<dbReference type="RefSeq" id="WP_244645467.1">
    <property type="nucleotide sequence ID" value="NZ_BMMF01000008.1"/>
</dbReference>
<keyword evidence="7" id="KW-0067">ATP-binding</keyword>
<dbReference type="PANTHER" id="PTHR41523">
    <property type="entry name" value="TWO-COMPONENT SYSTEM SENSOR PROTEIN"/>
    <property type="match status" value="1"/>
</dbReference>
<reference evidence="9 10" key="1">
    <citation type="journal article" date="2014" name="Int. J. Syst. Evol. Microbiol.">
        <title>Complete genome sequence of Corynebacterium casei LMG S-19264T (=DSM 44701T), isolated from a smear-ripened cheese.</title>
        <authorList>
            <consortium name="US DOE Joint Genome Institute (JGI-PGF)"/>
            <person name="Walter F."/>
            <person name="Albersmeier A."/>
            <person name="Kalinowski J."/>
            <person name="Ruckert C."/>
        </authorList>
    </citation>
    <scope>NUCLEOTIDE SEQUENCE [LARGE SCALE GENOMIC DNA]</scope>
    <source>
        <strain evidence="9 10">CGMCC 1.9161</strain>
    </source>
</reference>
<evidence type="ECO:0000256" key="3">
    <source>
        <dbReference type="ARBA" id="ARBA00022553"/>
    </source>
</evidence>
<accession>A0A917V4R3</accession>